<proteinExistence type="predicted"/>
<accession>A0A2I0JCF8</accession>
<keyword evidence="2" id="KW-1185">Reference proteome</keyword>
<dbReference type="PROSITE" id="PS50846">
    <property type="entry name" value="HMA_2"/>
    <property type="match status" value="1"/>
</dbReference>
<dbReference type="InterPro" id="IPR006121">
    <property type="entry name" value="HMA_dom"/>
</dbReference>
<dbReference type="SUPFAM" id="SSF55008">
    <property type="entry name" value="HMA, heavy metal-associated domain"/>
    <property type="match status" value="1"/>
</dbReference>
<reference evidence="1 2" key="1">
    <citation type="submission" date="2017-11" db="EMBL/GenBank/DDBJ databases">
        <title>De-novo sequencing of pomegranate (Punica granatum L.) genome.</title>
        <authorList>
            <person name="Akparov Z."/>
            <person name="Amiraslanov A."/>
            <person name="Hajiyeva S."/>
            <person name="Abbasov M."/>
            <person name="Kaur K."/>
            <person name="Hamwieh A."/>
            <person name="Solovyev V."/>
            <person name="Salamov A."/>
            <person name="Braich B."/>
            <person name="Kosarev P."/>
            <person name="Mahmoud A."/>
            <person name="Hajiyev E."/>
            <person name="Babayeva S."/>
            <person name="Izzatullayeva V."/>
            <person name="Mammadov A."/>
            <person name="Mammadov A."/>
            <person name="Sharifova S."/>
            <person name="Ojaghi J."/>
            <person name="Eynullazada K."/>
            <person name="Bayramov B."/>
            <person name="Abdulazimova A."/>
            <person name="Shahmuradov I."/>
        </authorList>
    </citation>
    <scope>NUCLEOTIDE SEQUENCE [LARGE SCALE GENOMIC DNA]</scope>
    <source>
        <strain evidence="2">cv. AG2017</strain>
        <tissue evidence="1">Leaf</tissue>
    </source>
</reference>
<dbReference type="Gene3D" id="3.30.70.100">
    <property type="match status" value="1"/>
</dbReference>
<dbReference type="OrthoDB" id="603535at2759"/>
<dbReference type="Pfam" id="PF00403">
    <property type="entry name" value="HMA"/>
    <property type="match status" value="1"/>
</dbReference>
<dbReference type="PANTHER" id="PTHR22814">
    <property type="entry name" value="COPPER TRANSPORT PROTEIN ATOX1-RELATED"/>
    <property type="match status" value="1"/>
</dbReference>
<dbReference type="AlphaFoldDB" id="A0A2I0JCF8"/>
<protein>
    <submittedName>
        <fullName evidence="1">Uncharacterized protein</fullName>
    </submittedName>
</protein>
<evidence type="ECO:0000313" key="2">
    <source>
        <dbReference type="Proteomes" id="UP000233551"/>
    </source>
</evidence>
<sequence>MGDACDSTETLSCPLSCRKSVNLGLLEQFPNRIYRTKSMADMQLVPAGSFKLKNVEAQYVEMMVPLYSYGCEKKIKKTLSHLKGIYSVTVDYRQQKVTVWGICNKYDVLETVRSKRKEARFWNPEDNVVPQSEEAELAPPDDPNHKPASNLVLLSKAGRSLSWKAWKKLVFTRSNSF</sequence>
<dbReference type="CDD" id="cd00371">
    <property type="entry name" value="HMA"/>
    <property type="match status" value="1"/>
</dbReference>
<dbReference type="GeneID" id="116202987"/>
<comment type="caution">
    <text evidence="1">The sequence shown here is derived from an EMBL/GenBank/DDBJ whole genome shotgun (WGS) entry which is preliminary data.</text>
</comment>
<dbReference type="GO" id="GO:0046872">
    <property type="term" value="F:metal ion binding"/>
    <property type="evidence" value="ECO:0007669"/>
    <property type="project" value="UniProtKB-KW"/>
</dbReference>
<dbReference type="STRING" id="22663.A0A2I0JCF8"/>
<dbReference type="PANTHER" id="PTHR22814:SF305">
    <property type="entry name" value="HEAVY METAL TRANSPORT_DETOXIFICATION SUPERFAMILY PROTEIN"/>
    <property type="match status" value="1"/>
</dbReference>
<name>A0A2I0JCF8_PUNGR</name>
<gene>
    <name evidence="1" type="ORF">CRG98_025725</name>
</gene>
<dbReference type="EMBL" id="PGOL01001823">
    <property type="protein sequence ID" value="PKI53931.1"/>
    <property type="molecule type" value="Genomic_DNA"/>
</dbReference>
<dbReference type="InterPro" id="IPR036163">
    <property type="entry name" value="HMA_dom_sf"/>
</dbReference>
<dbReference type="Proteomes" id="UP000233551">
    <property type="component" value="Unassembled WGS sequence"/>
</dbReference>
<evidence type="ECO:0000313" key="1">
    <source>
        <dbReference type="EMBL" id="PKI53931.1"/>
    </source>
</evidence>
<organism evidence="1 2">
    <name type="scientific">Punica granatum</name>
    <name type="common">Pomegranate</name>
    <dbReference type="NCBI Taxonomy" id="22663"/>
    <lineage>
        <taxon>Eukaryota</taxon>
        <taxon>Viridiplantae</taxon>
        <taxon>Streptophyta</taxon>
        <taxon>Embryophyta</taxon>
        <taxon>Tracheophyta</taxon>
        <taxon>Spermatophyta</taxon>
        <taxon>Magnoliopsida</taxon>
        <taxon>eudicotyledons</taxon>
        <taxon>Gunneridae</taxon>
        <taxon>Pentapetalae</taxon>
        <taxon>rosids</taxon>
        <taxon>malvids</taxon>
        <taxon>Myrtales</taxon>
        <taxon>Lythraceae</taxon>
        <taxon>Punica</taxon>
    </lineage>
</organism>